<sequence>MPDHSQTFRGNGSAGDPKPQSFFKACRANIIGMAGLTEEQKMEWFELKLEAASEAEEWYEALDSQYKKSMIRIKPEFDKRSQRKCCHGVREVGSQMLRMSTGVDDTNKVLVPMIVKRQIPSVLRKFMKAPATFAELATSPSSRSNTLAEKLEKKKGESAGGLHRPAGQHPDAACASARQTTSSACTTTEQRPG</sequence>
<feature type="region of interest" description="Disordered" evidence="1">
    <location>
        <begin position="139"/>
        <end position="193"/>
    </location>
</feature>
<dbReference type="EMBL" id="KV417976">
    <property type="protein sequence ID" value="KZP03967.1"/>
    <property type="molecule type" value="Genomic_DNA"/>
</dbReference>
<protein>
    <submittedName>
        <fullName evidence="2">Uncharacterized protein</fullName>
    </submittedName>
</protein>
<evidence type="ECO:0000256" key="1">
    <source>
        <dbReference type="SAM" id="MobiDB-lite"/>
    </source>
</evidence>
<feature type="compositionally biased region" description="Polar residues" evidence="1">
    <location>
        <begin position="177"/>
        <end position="193"/>
    </location>
</feature>
<proteinExistence type="predicted"/>
<evidence type="ECO:0000313" key="2">
    <source>
        <dbReference type="EMBL" id="KZP03967.1"/>
    </source>
</evidence>
<dbReference type="OrthoDB" id="3260975at2759"/>
<dbReference type="Proteomes" id="UP000076532">
    <property type="component" value="Unassembled WGS sequence"/>
</dbReference>
<reference evidence="2 3" key="1">
    <citation type="journal article" date="2016" name="Mol. Biol. Evol.">
        <title>Comparative Genomics of Early-Diverging Mushroom-Forming Fungi Provides Insights into the Origins of Lignocellulose Decay Capabilities.</title>
        <authorList>
            <person name="Nagy L.G."/>
            <person name="Riley R."/>
            <person name="Tritt A."/>
            <person name="Adam C."/>
            <person name="Daum C."/>
            <person name="Floudas D."/>
            <person name="Sun H."/>
            <person name="Yadav J.S."/>
            <person name="Pangilinan J."/>
            <person name="Larsson K.H."/>
            <person name="Matsuura K."/>
            <person name="Barry K."/>
            <person name="Labutti K."/>
            <person name="Kuo R."/>
            <person name="Ohm R.A."/>
            <person name="Bhattacharya S.S."/>
            <person name="Shirouzu T."/>
            <person name="Yoshinaga Y."/>
            <person name="Martin F.M."/>
            <person name="Grigoriev I.V."/>
            <person name="Hibbett D.S."/>
        </authorList>
    </citation>
    <scope>NUCLEOTIDE SEQUENCE [LARGE SCALE GENOMIC DNA]</scope>
    <source>
        <strain evidence="2 3">CBS 109695</strain>
    </source>
</reference>
<organism evidence="2 3">
    <name type="scientific">Athelia psychrophila</name>
    <dbReference type="NCBI Taxonomy" id="1759441"/>
    <lineage>
        <taxon>Eukaryota</taxon>
        <taxon>Fungi</taxon>
        <taxon>Dikarya</taxon>
        <taxon>Basidiomycota</taxon>
        <taxon>Agaricomycotina</taxon>
        <taxon>Agaricomycetes</taxon>
        <taxon>Agaricomycetidae</taxon>
        <taxon>Atheliales</taxon>
        <taxon>Atheliaceae</taxon>
        <taxon>Athelia</taxon>
    </lineage>
</organism>
<dbReference type="AlphaFoldDB" id="A0A167UI11"/>
<accession>A0A167UI11</accession>
<evidence type="ECO:0000313" key="3">
    <source>
        <dbReference type="Proteomes" id="UP000076532"/>
    </source>
</evidence>
<name>A0A167UI11_9AGAM</name>
<gene>
    <name evidence="2" type="ORF">FIBSPDRAFT_968538</name>
</gene>
<keyword evidence="3" id="KW-1185">Reference proteome</keyword>